<evidence type="ECO:0000313" key="2">
    <source>
        <dbReference type="Proteomes" id="UP001279734"/>
    </source>
</evidence>
<comment type="caution">
    <text evidence="1">The sequence shown here is derived from an EMBL/GenBank/DDBJ whole genome shotgun (WGS) entry which is preliminary data.</text>
</comment>
<keyword evidence="2" id="KW-1185">Reference proteome</keyword>
<reference evidence="1" key="1">
    <citation type="submission" date="2023-05" db="EMBL/GenBank/DDBJ databases">
        <title>Nepenthes gracilis genome sequencing.</title>
        <authorList>
            <person name="Fukushima K."/>
        </authorList>
    </citation>
    <scope>NUCLEOTIDE SEQUENCE</scope>
    <source>
        <strain evidence="1">SING2019-196</strain>
    </source>
</reference>
<gene>
    <name evidence="1" type="ORF">Nepgr_030334</name>
</gene>
<evidence type="ECO:0000313" key="1">
    <source>
        <dbReference type="EMBL" id="GMH28491.1"/>
    </source>
</evidence>
<accession>A0AAD3TGH8</accession>
<dbReference type="Proteomes" id="UP001279734">
    <property type="component" value="Unassembled WGS sequence"/>
</dbReference>
<name>A0AAD3TGH8_NEPGR</name>
<dbReference type="EMBL" id="BSYO01000034">
    <property type="protein sequence ID" value="GMH28491.1"/>
    <property type="molecule type" value="Genomic_DNA"/>
</dbReference>
<organism evidence="1 2">
    <name type="scientific">Nepenthes gracilis</name>
    <name type="common">Slender pitcher plant</name>
    <dbReference type="NCBI Taxonomy" id="150966"/>
    <lineage>
        <taxon>Eukaryota</taxon>
        <taxon>Viridiplantae</taxon>
        <taxon>Streptophyta</taxon>
        <taxon>Embryophyta</taxon>
        <taxon>Tracheophyta</taxon>
        <taxon>Spermatophyta</taxon>
        <taxon>Magnoliopsida</taxon>
        <taxon>eudicotyledons</taxon>
        <taxon>Gunneridae</taxon>
        <taxon>Pentapetalae</taxon>
        <taxon>Caryophyllales</taxon>
        <taxon>Nepenthaceae</taxon>
        <taxon>Nepenthes</taxon>
    </lineage>
</organism>
<proteinExistence type="predicted"/>
<sequence length="96" mass="11002">MFCCQSWATWLSPSIFNSSEETLTREYVQSGYIETVEGHVVLDRRLAQGTVSVRESDEKISHHFWFFAVIIGDYVGDLSFRSQASYSITVKITNLE</sequence>
<protein>
    <submittedName>
        <fullName evidence="1">Uncharacterized protein</fullName>
    </submittedName>
</protein>
<dbReference type="AlphaFoldDB" id="A0AAD3TGH8"/>